<evidence type="ECO:0000313" key="1">
    <source>
        <dbReference type="EMBL" id="OPX45882.1"/>
    </source>
</evidence>
<proteinExistence type="predicted"/>
<evidence type="ECO:0000313" key="2">
    <source>
        <dbReference type="Proteomes" id="UP000191554"/>
    </source>
</evidence>
<sequence>MNIDYYKNGFNVGQVNCIDLPVAGAAGFYSYANYFYYCFYTTLFLNWTGAGTEDWLKFIANPIEGRNVVLNKLGLELKPNHVEDASQVIQLIKYHIDNQHPLIFFAFYKHLFYDRNYMDDVGGNLLHGVLVNEYNSKTSVIGIRECTITRDEVQPEIKADALFRLRLTEDMVSDIWMKSNALLRENGQFLFDTVFSMEKISETQVGSYDELIADFLNSYDFTRSKLADLIENFDANADALKNDMILIRRNFHGSLSILFSVFEMAFKFIGLYKSKYQDYFEFKNRYLGIRGNLLSKIQTNALRGKSINSSERKLMIAQVNELDSELVSLVSRLYTEKRKLSGSDCIKNQVVVDLSGLLNNEGFGGSLAESCEADLTGKGEYFLTRGLPMEHEWVIDGMRFRFPDIKDGANDNVSCRGQVVTVPAGYYTSIMLLECSEWGNYCEVLEIEYEGGEKDEIRITMSDWSSSPGSEEKKAWSGNAAARMRDGVKLWDFTASIFAAQYPLDQNRKAVRLKLPDCHNMHLFAVTLGG</sequence>
<dbReference type="AlphaFoldDB" id="A0A1V4SPU5"/>
<accession>A0A1V4SPU5</accession>
<comment type="caution">
    <text evidence="1">The sequence shown here is derived from an EMBL/GenBank/DDBJ whole genome shotgun (WGS) entry which is preliminary data.</text>
</comment>
<reference evidence="1 2" key="1">
    <citation type="submission" date="2017-03" db="EMBL/GenBank/DDBJ databases">
        <title>Genome sequence of Clostridium hungatei DSM 14427.</title>
        <authorList>
            <person name="Poehlein A."/>
            <person name="Daniel R."/>
        </authorList>
    </citation>
    <scope>NUCLEOTIDE SEQUENCE [LARGE SCALE GENOMIC DNA]</scope>
    <source>
        <strain evidence="1 2">DSM 14427</strain>
    </source>
</reference>
<dbReference type="STRING" id="48256.CLHUN_03550"/>
<protein>
    <submittedName>
        <fullName evidence="1">Uncharacterized protein</fullName>
    </submittedName>
</protein>
<dbReference type="Proteomes" id="UP000191554">
    <property type="component" value="Unassembled WGS sequence"/>
</dbReference>
<name>A0A1V4SPU5_RUMHU</name>
<keyword evidence="2" id="KW-1185">Reference proteome</keyword>
<dbReference type="EMBL" id="MZGX01000002">
    <property type="protein sequence ID" value="OPX45882.1"/>
    <property type="molecule type" value="Genomic_DNA"/>
</dbReference>
<organism evidence="1 2">
    <name type="scientific">Ruminiclostridium hungatei</name>
    <name type="common">Clostridium hungatei</name>
    <dbReference type="NCBI Taxonomy" id="48256"/>
    <lineage>
        <taxon>Bacteria</taxon>
        <taxon>Bacillati</taxon>
        <taxon>Bacillota</taxon>
        <taxon>Clostridia</taxon>
        <taxon>Eubacteriales</taxon>
        <taxon>Oscillospiraceae</taxon>
        <taxon>Ruminiclostridium</taxon>
    </lineage>
</organism>
<gene>
    <name evidence="1" type="ORF">CLHUN_03550</name>
</gene>